<keyword evidence="3" id="KW-0670">Pyruvate</keyword>
<evidence type="ECO:0000259" key="2">
    <source>
        <dbReference type="Pfam" id="PF01137"/>
    </source>
</evidence>
<dbReference type="PANTHER" id="PTHR11096">
    <property type="entry name" value="RNA 3' TERMINAL PHOSPHATE CYCLASE"/>
    <property type="match status" value="1"/>
</dbReference>
<gene>
    <name evidence="3" type="ORF">CINCED_3A001660</name>
</gene>
<evidence type="ECO:0000313" key="3">
    <source>
        <dbReference type="EMBL" id="VVC35972.1"/>
    </source>
</evidence>
<dbReference type="OrthoDB" id="25029at2759"/>
<name>A0A5E4MUK3_9HEMI</name>
<dbReference type="InterPro" id="IPR013792">
    <property type="entry name" value="RNA3'P_cycl/enolpyr_Trfase_a/b"/>
</dbReference>
<dbReference type="Gene3D" id="3.65.10.20">
    <property type="entry name" value="RNA 3'-terminal phosphate cyclase domain"/>
    <property type="match status" value="1"/>
</dbReference>
<feature type="domain" description="RNA 3'-terminal phosphate cyclase" evidence="2">
    <location>
        <begin position="48"/>
        <end position="397"/>
    </location>
</feature>
<dbReference type="GO" id="GO:0016740">
    <property type="term" value="F:transferase activity"/>
    <property type="evidence" value="ECO:0007669"/>
    <property type="project" value="UniProtKB-KW"/>
</dbReference>
<keyword evidence="3" id="KW-0808">Transferase</keyword>
<dbReference type="InterPro" id="IPR037136">
    <property type="entry name" value="RNA3'_phos_cyclase_dom_sf"/>
</dbReference>
<evidence type="ECO:0000313" key="4">
    <source>
        <dbReference type="Proteomes" id="UP000325440"/>
    </source>
</evidence>
<evidence type="ECO:0000256" key="1">
    <source>
        <dbReference type="ARBA" id="ARBA00021428"/>
    </source>
</evidence>
<dbReference type="GO" id="GO:0003963">
    <property type="term" value="F:RNA-3'-phosphate cyclase activity"/>
    <property type="evidence" value="ECO:0007669"/>
    <property type="project" value="TreeGrafter"/>
</dbReference>
<reference evidence="3 4" key="1">
    <citation type="submission" date="2019-08" db="EMBL/GenBank/DDBJ databases">
        <authorList>
            <person name="Alioto T."/>
            <person name="Alioto T."/>
            <person name="Gomez Garrido J."/>
        </authorList>
    </citation>
    <scope>NUCLEOTIDE SEQUENCE [LARGE SCALE GENOMIC DNA]</scope>
</reference>
<dbReference type="Gene3D" id="3.30.360.20">
    <property type="entry name" value="RNA 3'-terminal phosphate cyclase, insert domain"/>
    <property type="match status" value="1"/>
</dbReference>
<keyword evidence="4" id="KW-1185">Reference proteome</keyword>
<dbReference type="InterPro" id="IPR020719">
    <property type="entry name" value="RNA3'_term_phos_cycl-like_CS"/>
</dbReference>
<dbReference type="AlphaFoldDB" id="A0A5E4MUK3"/>
<dbReference type="Pfam" id="PF01137">
    <property type="entry name" value="RTC"/>
    <property type="match status" value="1"/>
</dbReference>
<dbReference type="SUPFAM" id="SSF55205">
    <property type="entry name" value="EPT/RTPC-like"/>
    <property type="match status" value="2"/>
</dbReference>
<dbReference type="InterPro" id="IPR023797">
    <property type="entry name" value="RNA3'_phos_cyclase_dom"/>
</dbReference>
<dbReference type="EMBL" id="CABPRJ010001429">
    <property type="protein sequence ID" value="VVC35972.1"/>
    <property type="molecule type" value="Genomic_DNA"/>
</dbReference>
<dbReference type="GO" id="GO:0005634">
    <property type="term" value="C:nucleus"/>
    <property type="evidence" value="ECO:0007669"/>
    <property type="project" value="TreeGrafter"/>
</dbReference>
<accession>A0A5E4MUK3</accession>
<dbReference type="PANTHER" id="PTHR11096:SF0">
    <property type="entry name" value="RNA 3'-TERMINAL PHOSPHATE CYCLASE"/>
    <property type="match status" value="1"/>
</dbReference>
<protein>
    <recommendedName>
        <fullName evidence="1">RNA 3'-terminal phosphate cyclase</fullName>
    </recommendedName>
</protein>
<dbReference type="GO" id="GO:0006396">
    <property type="term" value="P:RNA processing"/>
    <property type="evidence" value="ECO:0007669"/>
    <property type="project" value="InterPro"/>
</dbReference>
<sequence length="419" mass="46838">MNLILRLFTFPDLLFSLILFFKFINLNKHCTPLSDRNMAVKEIDGSKLEGGGQVIRLSVALSCLLEQPIQIIKIRAGRSNPGLKPQHIAGIYLVKEMCKGVTRGDQQNSCVLSFEPQSLSMGNFNLNVDSRTAASISLMIQSVLPVAIFSNCSSTITMKGGTDVRFAPPMDYVINVLFPLYHKLFGISCDIHINKRGFYPRGGGDVKFTVNPLNYNGYLKPIEMIDSGSSFESTIRGIIFITEKDTAPVVGQPRLRGSHSKFPPTPSFEFAYDIGVLIKKKLRQFSYNDVKIEINVEKSNVFHGSVVLVAESEKCFIGSSIIYDERKSLTDIVMNVCDKFLMDLMAKSCVDENTMDNLIIFMALANGKSKVKCREITLHTKTAIHIAEQLTNAKFQIKQTEDRLNEIVCEGIGFKRHII</sequence>
<organism evidence="3 4">
    <name type="scientific">Cinara cedri</name>
    <dbReference type="NCBI Taxonomy" id="506608"/>
    <lineage>
        <taxon>Eukaryota</taxon>
        <taxon>Metazoa</taxon>
        <taxon>Ecdysozoa</taxon>
        <taxon>Arthropoda</taxon>
        <taxon>Hexapoda</taxon>
        <taxon>Insecta</taxon>
        <taxon>Pterygota</taxon>
        <taxon>Neoptera</taxon>
        <taxon>Paraneoptera</taxon>
        <taxon>Hemiptera</taxon>
        <taxon>Sternorrhyncha</taxon>
        <taxon>Aphidomorpha</taxon>
        <taxon>Aphidoidea</taxon>
        <taxon>Aphididae</taxon>
        <taxon>Lachninae</taxon>
        <taxon>Cinara</taxon>
    </lineage>
</organism>
<dbReference type="InterPro" id="IPR036553">
    <property type="entry name" value="RPTC_insert"/>
</dbReference>
<dbReference type="InterPro" id="IPR000228">
    <property type="entry name" value="RNA3'_term_phos_cyc"/>
</dbReference>
<dbReference type="PROSITE" id="PS01287">
    <property type="entry name" value="RTC"/>
    <property type="match status" value="1"/>
</dbReference>
<dbReference type="Proteomes" id="UP000325440">
    <property type="component" value="Unassembled WGS sequence"/>
</dbReference>
<proteinExistence type="predicted"/>